<dbReference type="InterPro" id="IPR011032">
    <property type="entry name" value="GroES-like_sf"/>
</dbReference>
<dbReference type="CDD" id="cd05289">
    <property type="entry name" value="MDR_like_2"/>
    <property type="match status" value="1"/>
</dbReference>
<dbReference type="InterPro" id="IPR051603">
    <property type="entry name" value="Zinc-ADH_QOR/CCCR"/>
</dbReference>
<comment type="caution">
    <text evidence="3">The sequence shown here is derived from an EMBL/GenBank/DDBJ whole genome shotgun (WGS) entry which is preliminary data.</text>
</comment>
<organism evidence="3 4">
    <name type="scientific">Streptosporangium carneum</name>
    <dbReference type="NCBI Taxonomy" id="47481"/>
    <lineage>
        <taxon>Bacteria</taxon>
        <taxon>Bacillati</taxon>
        <taxon>Actinomycetota</taxon>
        <taxon>Actinomycetes</taxon>
        <taxon>Streptosporangiales</taxon>
        <taxon>Streptosporangiaceae</taxon>
        <taxon>Streptosporangium</taxon>
    </lineage>
</organism>
<sequence>MFSSYGEPEELRLAEAPVPSPGPGQVLLRVHAAGVNPVDWKIRAGLLKDFFPVSLPHVLGVEAAGVVVAVGEGVTARSVGDEVFGPVSGAYAEYALAGADRLGAKPADLDWGAASGLHSSAETAYRTLELLKVTAGDTLLVHGAAGSVGGLVVQFAVAAGARVVATASEANHDYLRELGAVPVSYGEGVFDRIREAAPDGVDAALDAVGGAVAGSVELLGGPERVVSIVDPVEAESAGARFTGGGDADYTAQALERALALHAAGTLRLPIRATFPLAEAAEAHRLSARGHGRGKIVLIP</sequence>
<dbReference type="Pfam" id="PF13602">
    <property type="entry name" value="ADH_zinc_N_2"/>
    <property type="match status" value="1"/>
</dbReference>
<dbReference type="InterPro" id="IPR013154">
    <property type="entry name" value="ADH-like_N"/>
</dbReference>
<dbReference type="InterPro" id="IPR036291">
    <property type="entry name" value="NAD(P)-bd_dom_sf"/>
</dbReference>
<dbReference type="AlphaFoldDB" id="A0A9W6IAW9"/>
<dbReference type="Proteomes" id="UP001143474">
    <property type="component" value="Unassembled WGS sequence"/>
</dbReference>
<feature type="domain" description="Enoyl reductase (ER)" evidence="2">
    <location>
        <begin position="6"/>
        <end position="297"/>
    </location>
</feature>
<name>A0A9W6IAW9_9ACTN</name>
<protein>
    <submittedName>
        <fullName evidence="3">Oxidoreductase</fullName>
    </submittedName>
</protein>
<gene>
    <name evidence="3" type="ORF">GCM10017600_82200</name>
</gene>
<evidence type="ECO:0000256" key="1">
    <source>
        <dbReference type="ARBA" id="ARBA00022857"/>
    </source>
</evidence>
<dbReference type="SUPFAM" id="SSF50129">
    <property type="entry name" value="GroES-like"/>
    <property type="match status" value="1"/>
</dbReference>
<evidence type="ECO:0000259" key="2">
    <source>
        <dbReference type="SMART" id="SM00829"/>
    </source>
</evidence>
<reference evidence="3" key="2">
    <citation type="submission" date="2023-01" db="EMBL/GenBank/DDBJ databases">
        <authorList>
            <person name="Sun Q."/>
            <person name="Evtushenko L."/>
        </authorList>
    </citation>
    <scope>NUCLEOTIDE SEQUENCE</scope>
    <source>
        <strain evidence="3">VKM Ac-2007</strain>
    </source>
</reference>
<dbReference type="SMART" id="SM00829">
    <property type="entry name" value="PKS_ER"/>
    <property type="match status" value="1"/>
</dbReference>
<evidence type="ECO:0000313" key="4">
    <source>
        <dbReference type="Proteomes" id="UP001143474"/>
    </source>
</evidence>
<proteinExistence type="predicted"/>
<dbReference type="PANTHER" id="PTHR44154">
    <property type="entry name" value="QUINONE OXIDOREDUCTASE"/>
    <property type="match status" value="1"/>
</dbReference>
<keyword evidence="4" id="KW-1185">Reference proteome</keyword>
<dbReference type="GO" id="GO:0016491">
    <property type="term" value="F:oxidoreductase activity"/>
    <property type="evidence" value="ECO:0007669"/>
    <property type="project" value="InterPro"/>
</dbReference>
<accession>A0A9W6IAW9</accession>
<keyword evidence="1" id="KW-0521">NADP</keyword>
<evidence type="ECO:0000313" key="3">
    <source>
        <dbReference type="EMBL" id="GLK14808.1"/>
    </source>
</evidence>
<dbReference type="Gene3D" id="3.40.50.720">
    <property type="entry name" value="NAD(P)-binding Rossmann-like Domain"/>
    <property type="match status" value="1"/>
</dbReference>
<dbReference type="SUPFAM" id="SSF51735">
    <property type="entry name" value="NAD(P)-binding Rossmann-fold domains"/>
    <property type="match status" value="1"/>
</dbReference>
<reference evidence="3" key="1">
    <citation type="journal article" date="2014" name="Int. J. Syst. Evol. Microbiol.">
        <title>Complete genome sequence of Corynebacterium casei LMG S-19264T (=DSM 44701T), isolated from a smear-ripened cheese.</title>
        <authorList>
            <consortium name="US DOE Joint Genome Institute (JGI-PGF)"/>
            <person name="Walter F."/>
            <person name="Albersmeier A."/>
            <person name="Kalinowski J."/>
            <person name="Ruckert C."/>
        </authorList>
    </citation>
    <scope>NUCLEOTIDE SEQUENCE</scope>
    <source>
        <strain evidence="3">VKM Ac-2007</strain>
    </source>
</reference>
<dbReference type="Pfam" id="PF08240">
    <property type="entry name" value="ADH_N"/>
    <property type="match status" value="1"/>
</dbReference>
<dbReference type="PANTHER" id="PTHR44154:SF1">
    <property type="entry name" value="QUINONE OXIDOREDUCTASE"/>
    <property type="match status" value="1"/>
</dbReference>
<dbReference type="EMBL" id="BSEV01000037">
    <property type="protein sequence ID" value="GLK14808.1"/>
    <property type="molecule type" value="Genomic_DNA"/>
</dbReference>
<dbReference type="InterPro" id="IPR020843">
    <property type="entry name" value="ER"/>
</dbReference>
<dbReference type="Gene3D" id="3.90.180.10">
    <property type="entry name" value="Medium-chain alcohol dehydrogenases, catalytic domain"/>
    <property type="match status" value="1"/>
</dbReference>